<dbReference type="PANTHER" id="PTHR43066:SF5">
    <property type="entry name" value="RHOMBOID-LIKE PROTEIN 11, CHLOROPLASTIC-RELATED"/>
    <property type="match status" value="1"/>
</dbReference>
<name>A1AUR7_PELPD</name>
<dbReference type="InterPro" id="IPR022764">
    <property type="entry name" value="Peptidase_S54_rhomboid_dom"/>
</dbReference>
<keyword evidence="3 5" id="KW-1133">Transmembrane helix</keyword>
<proteinExistence type="predicted"/>
<dbReference type="Pfam" id="PF01694">
    <property type="entry name" value="Rhomboid"/>
    <property type="match status" value="1"/>
</dbReference>
<dbReference type="SUPFAM" id="SSF144091">
    <property type="entry name" value="Rhomboid-like"/>
    <property type="match status" value="1"/>
</dbReference>
<evidence type="ECO:0000256" key="4">
    <source>
        <dbReference type="ARBA" id="ARBA00023136"/>
    </source>
</evidence>
<evidence type="ECO:0000313" key="7">
    <source>
        <dbReference type="EMBL" id="ABL01088.1"/>
    </source>
</evidence>
<accession>A1AUR7</accession>
<feature type="transmembrane region" description="Helical" evidence="5">
    <location>
        <begin position="180"/>
        <end position="201"/>
    </location>
</feature>
<reference evidence="7 8" key="1">
    <citation type="submission" date="2006-10" db="EMBL/GenBank/DDBJ databases">
        <title>Complete sequence of chromosome of Pelobacter propionicus DSM 2379.</title>
        <authorList>
            <consortium name="US DOE Joint Genome Institute"/>
            <person name="Copeland A."/>
            <person name="Lucas S."/>
            <person name="Lapidus A."/>
            <person name="Barry K."/>
            <person name="Detter J.C."/>
            <person name="Glavina del Rio T."/>
            <person name="Hammon N."/>
            <person name="Israni S."/>
            <person name="Dalin E."/>
            <person name="Tice H."/>
            <person name="Pitluck S."/>
            <person name="Saunders E."/>
            <person name="Brettin T."/>
            <person name="Bruce D."/>
            <person name="Han C."/>
            <person name="Tapia R."/>
            <person name="Schmutz J."/>
            <person name="Larimer F."/>
            <person name="Land M."/>
            <person name="Hauser L."/>
            <person name="Kyrpides N."/>
            <person name="Kim E."/>
            <person name="Lovley D."/>
            <person name="Richardson P."/>
        </authorList>
    </citation>
    <scope>NUCLEOTIDE SEQUENCE [LARGE SCALE GENOMIC DNA]</scope>
    <source>
        <strain evidence="8">DSM 2379 / NBRC 103807 / OttBd1</strain>
    </source>
</reference>
<feature type="transmembrane region" description="Helical" evidence="5">
    <location>
        <begin position="292"/>
        <end position="310"/>
    </location>
</feature>
<dbReference type="GO" id="GO:0004252">
    <property type="term" value="F:serine-type endopeptidase activity"/>
    <property type="evidence" value="ECO:0007669"/>
    <property type="project" value="InterPro"/>
</dbReference>
<dbReference type="HOGENOM" id="CLU_061963_0_0_7"/>
<keyword evidence="8" id="KW-1185">Reference proteome</keyword>
<feature type="transmembrane region" description="Helical" evidence="5">
    <location>
        <begin position="155"/>
        <end position="173"/>
    </location>
</feature>
<feature type="transmembrane region" description="Helical" evidence="5">
    <location>
        <begin position="91"/>
        <end position="111"/>
    </location>
</feature>
<dbReference type="Proteomes" id="UP000006732">
    <property type="component" value="Chromosome"/>
</dbReference>
<evidence type="ECO:0000256" key="5">
    <source>
        <dbReference type="SAM" id="Phobius"/>
    </source>
</evidence>
<dbReference type="InterPro" id="IPR035952">
    <property type="entry name" value="Rhomboid-like_sf"/>
</dbReference>
<gene>
    <name evidence="7" type="ordered locus">Ppro_3495</name>
</gene>
<dbReference type="eggNOG" id="COG0705">
    <property type="taxonomic scope" value="Bacteria"/>
</dbReference>
<sequence length="313" mass="34025">MERMEGERQATEQEQWLPLPVETTGQPSRRQAEVWALVLDSRSIPWRLEQTGAGRQLLVQRRHLESARAELRLYEEQNRNWPPPPPAMRSLVGNTLATLSVLILLATFHNLTLLEISLPGQGVVDLRDLGALHGAAVQEGQWWRLVTSLTLHADLPHLLGNLCIGGAIIVLLCRELGSGLAWSLLLGSGMLGNLINAWMQAPDHRSLGASTALFGAVGIFAAMGTVRYRHHPLRRWLVPLAAGLALLAMMGSEGERTDLGAHLFGFGAGLGLGLIAEPLVERQGRPGRLVNTLLALAAALLVILAWWAALTLS</sequence>
<keyword evidence="4 5" id="KW-0472">Membrane</keyword>
<dbReference type="STRING" id="338966.Ppro_3495"/>
<dbReference type="GO" id="GO:0016020">
    <property type="term" value="C:membrane"/>
    <property type="evidence" value="ECO:0007669"/>
    <property type="project" value="UniProtKB-SubCell"/>
</dbReference>
<dbReference type="RefSeq" id="WP_011737303.1">
    <property type="nucleotide sequence ID" value="NC_008609.1"/>
</dbReference>
<dbReference type="EMBL" id="CP000482">
    <property type="protein sequence ID" value="ABL01088.1"/>
    <property type="molecule type" value="Genomic_DNA"/>
</dbReference>
<evidence type="ECO:0000259" key="6">
    <source>
        <dbReference type="Pfam" id="PF01694"/>
    </source>
</evidence>
<dbReference type="KEGG" id="ppd:Ppro_3495"/>
<dbReference type="AlphaFoldDB" id="A1AUR7"/>
<feature type="transmembrane region" description="Helical" evidence="5">
    <location>
        <begin position="263"/>
        <end position="280"/>
    </location>
</feature>
<feature type="domain" description="Peptidase S54 rhomboid" evidence="6">
    <location>
        <begin position="140"/>
        <end position="275"/>
    </location>
</feature>
<feature type="transmembrane region" description="Helical" evidence="5">
    <location>
        <begin position="207"/>
        <end position="226"/>
    </location>
</feature>
<comment type="subcellular location">
    <subcellularLocation>
        <location evidence="1">Membrane</location>
        <topology evidence="1">Multi-pass membrane protein</topology>
    </subcellularLocation>
</comment>
<keyword evidence="2 5" id="KW-0812">Transmembrane</keyword>
<dbReference type="PANTHER" id="PTHR43066">
    <property type="entry name" value="RHOMBOID-RELATED PROTEIN"/>
    <property type="match status" value="1"/>
</dbReference>
<protein>
    <submittedName>
        <fullName evidence="7">Rhomboid family protein</fullName>
    </submittedName>
</protein>
<organism evidence="7 8">
    <name type="scientific">Pelobacter propionicus (strain DSM 2379 / NBRC 103807 / OttBd1)</name>
    <dbReference type="NCBI Taxonomy" id="338966"/>
    <lineage>
        <taxon>Bacteria</taxon>
        <taxon>Pseudomonadati</taxon>
        <taxon>Thermodesulfobacteriota</taxon>
        <taxon>Desulfuromonadia</taxon>
        <taxon>Desulfuromonadales</taxon>
        <taxon>Desulfuromonadaceae</taxon>
        <taxon>Pelobacter</taxon>
    </lineage>
</organism>
<evidence type="ECO:0000313" key="8">
    <source>
        <dbReference type="Proteomes" id="UP000006732"/>
    </source>
</evidence>
<evidence type="ECO:0000256" key="3">
    <source>
        <dbReference type="ARBA" id="ARBA00022989"/>
    </source>
</evidence>
<evidence type="ECO:0000256" key="1">
    <source>
        <dbReference type="ARBA" id="ARBA00004141"/>
    </source>
</evidence>
<evidence type="ECO:0000256" key="2">
    <source>
        <dbReference type="ARBA" id="ARBA00022692"/>
    </source>
</evidence>
<feature type="transmembrane region" description="Helical" evidence="5">
    <location>
        <begin position="233"/>
        <end position="251"/>
    </location>
</feature>
<dbReference type="Gene3D" id="1.20.1540.10">
    <property type="entry name" value="Rhomboid-like"/>
    <property type="match status" value="1"/>
</dbReference>